<dbReference type="GO" id="GO:0006310">
    <property type="term" value="P:DNA recombination"/>
    <property type="evidence" value="ECO:0007669"/>
    <property type="project" value="UniProtKB-KW"/>
</dbReference>
<keyword evidence="7" id="KW-1179">Viral genome integration</keyword>
<evidence type="ECO:0000256" key="1">
    <source>
        <dbReference type="ARBA" id="ARBA00008857"/>
    </source>
</evidence>
<organism evidence="9">
    <name type="scientific">Caudovirales sp. ct1Jx6</name>
    <dbReference type="NCBI Taxonomy" id="2826765"/>
    <lineage>
        <taxon>Viruses</taxon>
        <taxon>Duplodnaviria</taxon>
        <taxon>Heunggongvirae</taxon>
        <taxon>Uroviricota</taxon>
        <taxon>Caudoviricetes</taxon>
    </lineage>
</organism>
<sequence>MKRKPNNYGTIKKLSGSRENPYAALTPWKRVNGKKKREPIGYFSTYEEADYALALWNRNRGSKINYSLNELYEEWSEKALPKISRSTADCYRAAWKQMGELQNFKVRIIRTGHFQDLIDKLQDEKSYSSLHNIKVLAGLLEKYAMQYDIIDKNYAEFITLPDKPREEKEIFSEPQIETLEAAAENGDKVARLIVILNYTGWRISEFLNLTADDYDPVNRTFRGGLKTENGKNRIVPVHPQIQGYINELLAQNGPRLVCREVERGRSPNKYTELVPITPNYFRKYMFGETLDKLGIRRSDGEQFTPHVTRHTFASVCHKRGVDPLVTKKLLGHSPKADITEKTYIHVDLEMLNTGISRLKSSEQSKTTE</sequence>
<evidence type="ECO:0000256" key="5">
    <source>
        <dbReference type="ARBA" id="ARBA00023125"/>
    </source>
</evidence>
<evidence type="ECO:0000313" key="9">
    <source>
        <dbReference type="EMBL" id="DAD83038.1"/>
    </source>
</evidence>
<proteinExistence type="inferred from homology"/>
<evidence type="ECO:0000256" key="6">
    <source>
        <dbReference type="ARBA" id="ARBA00023172"/>
    </source>
</evidence>
<dbReference type="InterPro" id="IPR050090">
    <property type="entry name" value="Tyrosine_recombinase_XerCD"/>
</dbReference>
<dbReference type="GO" id="GO:0015074">
    <property type="term" value="P:DNA integration"/>
    <property type="evidence" value="ECO:0007669"/>
    <property type="project" value="InterPro"/>
</dbReference>
<comment type="similarity">
    <text evidence="1">Belongs to the 'phage' integrase family.</text>
</comment>
<dbReference type="GO" id="GO:0075713">
    <property type="term" value="P:establishment of integrated proviral latency"/>
    <property type="evidence" value="ECO:0007669"/>
    <property type="project" value="UniProtKB-KW"/>
</dbReference>
<dbReference type="EMBL" id="BK014927">
    <property type="protein sequence ID" value="DAD83038.1"/>
    <property type="molecule type" value="Genomic_DNA"/>
</dbReference>
<dbReference type="PANTHER" id="PTHR30349:SF41">
    <property type="entry name" value="INTEGRASE_RECOMBINASE PROTEIN MJ0367-RELATED"/>
    <property type="match status" value="1"/>
</dbReference>
<evidence type="ECO:0000256" key="3">
    <source>
        <dbReference type="ARBA" id="ARBA00022679"/>
    </source>
</evidence>
<dbReference type="InterPro" id="IPR002104">
    <property type="entry name" value="Integrase_catalytic"/>
</dbReference>
<dbReference type="Gene3D" id="1.10.443.10">
    <property type="entry name" value="Intergrase catalytic core"/>
    <property type="match status" value="1"/>
</dbReference>
<evidence type="ECO:0000256" key="2">
    <source>
        <dbReference type="ARBA" id="ARBA00016082"/>
    </source>
</evidence>
<feature type="domain" description="Tyr recombinase" evidence="8">
    <location>
        <begin position="166"/>
        <end position="356"/>
    </location>
</feature>
<dbReference type="CDD" id="cd00397">
    <property type="entry name" value="DNA_BRE_C"/>
    <property type="match status" value="1"/>
</dbReference>
<dbReference type="InterPro" id="IPR010998">
    <property type="entry name" value="Integrase_recombinase_N"/>
</dbReference>
<keyword evidence="4" id="KW-0378">Hydrolase</keyword>
<name>A0A8S5MLD2_9CAUD</name>
<evidence type="ECO:0000256" key="4">
    <source>
        <dbReference type="ARBA" id="ARBA00022801"/>
    </source>
</evidence>
<dbReference type="GO" id="GO:0003677">
    <property type="term" value="F:DNA binding"/>
    <property type="evidence" value="ECO:0007669"/>
    <property type="project" value="UniProtKB-KW"/>
</dbReference>
<reference evidence="9" key="1">
    <citation type="journal article" date="2021" name="Proc. Natl. Acad. Sci. U.S.A.">
        <title>A Catalog of Tens of Thousands of Viruses from Human Metagenomes Reveals Hidden Associations with Chronic Diseases.</title>
        <authorList>
            <person name="Tisza M.J."/>
            <person name="Buck C.B."/>
        </authorList>
    </citation>
    <scope>NUCLEOTIDE SEQUENCE</scope>
    <source>
        <strain evidence="9">Ct1Jx6</strain>
    </source>
</reference>
<keyword evidence="7" id="KW-0229">DNA integration</keyword>
<dbReference type="InterPro" id="IPR011010">
    <property type="entry name" value="DNA_brk_join_enz"/>
</dbReference>
<evidence type="ECO:0000256" key="7">
    <source>
        <dbReference type="ARBA" id="ARBA00023195"/>
    </source>
</evidence>
<evidence type="ECO:0000259" key="8">
    <source>
        <dbReference type="PROSITE" id="PS51898"/>
    </source>
</evidence>
<keyword evidence="7" id="KW-1160">Virus entry into host cell</keyword>
<dbReference type="GO" id="GO:0044826">
    <property type="term" value="P:viral genome integration into host DNA"/>
    <property type="evidence" value="ECO:0007669"/>
    <property type="project" value="UniProtKB-KW"/>
</dbReference>
<dbReference type="PANTHER" id="PTHR30349">
    <property type="entry name" value="PHAGE INTEGRASE-RELATED"/>
    <property type="match status" value="1"/>
</dbReference>
<dbReference type="Gene3D" id="1.10.150.130">
    <property type="match status" value="1"/>
</dbReference>
<dbReference type="GO" id="GO:0016787">
    <property type="term" value="F:hydrolase activity"/>
    <property type="evidence" value="ECO:0007669"/>
    <property type="project" value="UniProtKB-KW"/>
</dbReference>
<dbReference type="Pfam" id="PF00589">
    <property type="entry name" value="Phage_integrase"/>
    <property type="match status" value="1"/>
</dbReference>
<accession>A0A8S5MLD2</accession>
<dbReference type="SUPFAM" id="SSF56349">
    <property type="entry name" value="DNA breaking-rejoining enzymes"/>
    <property type="match status" value="1"/>
</dbReference>
<keyword evidence="3" id="KW-0808">Transferase</keyword>
<dbReference type="GO" id="GO:0016740">
    <property type="term" value="F:transferase activity"/>
    <property type="evidence" value="ECO:0007669"/>
    <property type="project" value="UniProtKB-KW"/>
</dbReference>
<protein>
    <recommendedName>
        <fullName evidence="2">Integrase</fullName>
    </recommendedName>
</protein>
<keyword evidence="5" id="KW-0238">DNA-binding</keyword>
<keyword evidence="6" id="KW-0233">DNA recombination</keyword>
<dbReference type="PROSITE" id="PS51898">
    <property type="entry name" value="TYR_RECOMBINASE"/>
    <property type="match status" value="1"/>
</dbReference>
<dbReference type="InterPro" id="IPR013762">
    <property type="entry name" value="Integrase-like_cat_sf"/>
</dbReference>